<comment type="caution">
    <text evidence="2">The sequence shown here is derived from an EMBL/GenBank/DDBJ whole genome shotgun (WGS) entry which is preliminary data.</text>
</comment>
<sequence>MEQYPPTLDVRFTKDHIMEVVKDKYQLNAYLLGQIFSVTKDPGTQPESSDSDTSSEENYSLFESSDEDSDQERVNEEAKVSRNTKSESLDRESRNYQYQRSQYQANMSVTRSALAKEATEIRNKEIESREQYNCSQRKQNSDSQNGSCDQDRDKLKKYEKSLDLDLIKQNSELNEVYKYYLELKNELKENEKKEEAQIKDFKKLGKGFRHLMKDIKQGSSKDDLDYKDIYQRVLNLGIFPEGNPELNDWCREMNDELKEELEQPYCYSESEELWTKEEEAELKVLKL</sequence>
<keyword evidence="3" id="KW-1185">Reference proteome</keyword>
<accession>A0AAD1XSC2</accession>
<feature type="region of interest" description="Disordered" evidence="1">
    <location>
        <begin position="124"/>
        <end position="152"/>
    </location>
</feature>
<dbReference type="EMBL" id="CAMPGE010019651">
    <property type="protein sequence ID" value="CAI2377973.1"/>
    <property type="molecule type" value="Genomic_DNA"/>
</dbReference>
<feature type="compositionally biased region" description="Basic and acidic residues" evidence="1">
    <location>
        <begin position="71"/>
        <end position="94"/>
    </location>
</feature>
<dbReference type="Proteomes" id="UP001295684">
    <property type="component" value="Unassembled WGS sequence"/>
</dbReference>
<name>A0AAD1XSC2_EUPCR</name>
<feature type="region of interest" description="Disordered" evidence="1">
    <location>
        <begin position="39"/>
        <end position="109"/>
    </location>
</feature>
<protein>
    <submittedName>
        <fullName evidence="2">Uncharacterized protein</fullName>
    </submittedName>
</protein>
<dbReference type="AlphaFoldDB" id="A0AAD1XSC2"/>
<reference evidence="2" key="1">
    <citation type="submission" date="2023-07" db="EMBL/GenBank/DDBJ databases">
        <authorList>
            <consortium name="AG Swart"/>
            <person name="Singh M."/>
            <person name="Singh A."/>
            <person name="Seah K."/>
            <person name="Emmerich C."/>
        </authorList>
    </citation>
    <scope>NUCLEOTIDE SEQUENCE</scope>
    <source>
        <strain evidence="2">DP1</strain>
    </source>
</reference>
<evidence type="ECO:0000256" key="1">
    <source>
        <dbReference type="SAM" id="MobiDB-lite"/>
    </source>
</evidence>
<evidence type="ECO:0000313" key="3">
    <source>
        <dbReference type="Proteomes" id="UP001295684"/>
    </source>
</evidence>
<evidence type="ECO:0000313" key="2">
    <source>
        <dbReference type="EMBL" id="CAI2377973.1"/>
    </source>
</evidence>
<proteinExistence type="predicted"/>
<gene>
    <name evidence="2" type="ORF">ECRASSUSDP1_LOCUS19364</name>
</gene>
<feature type="compositionally biased region" description="Low complexity" evidence="1">
    <location>
        <begin position="95"/>
        <end position="104"/>
    </location>
</feature>
<organism evidence="2 3">
    <name type="scientific">Euplotes crassus</name>
    <dbReference type="NCBI Taxonomy" id="5936"/>
    <lineage>
        <taxon>Eukaryota</taxon>
        <taxon>Sar</taxon>
        <taxon>Alveolata</taxon>
        <taxon>Ciliophora</taxon>
        <taxon>Intramacronucleata</taxon>
        <taxon>Spirotrichea</taxon>
        <taxon>Hypotrichia</taxon>
        <taxon>Euplotida</taxon>
        <taxon>Euplotidae</taxon>
        <taxon>Moneuplotes</taxon>
    </lineage>
</organism>
<feature type="compositionally biased region" description="Polar residues" evidence="1">
    <location>
        <begin position="131"/>
        <end position="148"/>
    </location>
</feature>